<dbReference type="RefSeq" id="XP_013334279.1">
    <property type="nucleotide sequence ID" value="XM_013478825.1"/>
</dbReference>
<keyword evidence="3" id="KW-1185">Reference proteome</keyword>
<sequence>MKMTSNEALAGLADRSFAERMLEEKAKQDLAVAEQVPFSCEHRIHEEEEEVKKQKHAVESLAVEEQKIADALEEELAALEAEVGATEADAKAADAKLDAMFAEAVGEESPEAAARLAEEAEAKAEEEKAEHERKEATRVAEIAKHITEETTDKLQQIADATESEEVPETVASMGELQTEVLSDMQESEKEEQQALADEEAEKAEQEGKEDSEQPKTEAEPDADADEGEKDEGEEELPELWFGNKGPEEEKLQAEEHNDKEKKWWQYMLS</sequence>
<dbReference type="EMBL" id="HG719343">
    <property type="protein sequence ID" value="CDJ57631.1"/>
    <property type="molecule type" value="Genomic_DNA"/>
</dbReference>
<feature type="compositionally biased region" description="Basic and acidic residues" evidence="1">
    <location>
        <begin position="202"/>
        <end position="218"/>
    </location>
</feature>
<gene>
    <name evidence="2" type="ORF">EMWEY_00041250</name>
</gene>
<organism evidence="2 3">
    <name type="scientific">Eimeria maxima</name>
    <name type="common">Coccidian parasite</name>
    <dbReference type="NCBI Taxonomy" id="5804"/>
    <lineage>
        <taxon>Eukaryota</taxon>
        <taxon>Sar</taxon>
        <taxon>Alveolata</taxon>
        <taxon>Apicomplexa</taxon>
        <taxon>Conoidasida</taxon>
        <taxon>Coccidia</taxon>
        <taxon>Eucoccidiorida</taxon>
        <taxon>Eimeriorina</taxon>
        <taxon>Eimeriidae</taxon>
        <taxon>Eimeria</taxon>
    </lineage>
</organism>
<feature type="compositionally biased region" description="Acidic residues" evidence="1">
    <location>
        <begin position="219"/>
        <end position="237"/>
    </location>
</feature>
<evidence type="ECO:0000256" key="1">
    <source>
        <dbReference type="SAM" id="MobiDB-lite"/>
    </source>
</evidence>
<accession>U6M0W2</accession>
<dbReference type="AlphaFoldDB" id="U6M0W2"/>
<feature type="region of interest" description="Disordered" evidence="1">
    <location>
        <begin position="106"/>
        <end position="269"/>
    </location>
</feature>
<dbReference type="GeneID" id="25338111"/>
<proteinExistence type="predicted"/>
<name>U6M0W2_EIMMA</name>
<reference evidence="2" key="2">
    <citation type="submission" date="2013-10" db="EMBL/GenBank/DDBJ databases">
        <authorList>
            <person name="Aslett M."/>
        </authorList>
    </citation>
    <scope>NUCLEOTIDE SEQUENCE [LARGE SCALE GENOMIC DNA]</scope>
    <source>
        <strain evidence="2">Weybridge</strain>
    </source>
</reference>
<feature type="compositionally biased region" description="Basic and acidic residues" evidence="1">
    <location>
        <begin position="245"/>
        <end position="263"/>
    </location>
</feature>
<evidence type="ECO:0000313" key="3">
    <source>
        <dbReference type="Proteomes" id="UP000030763"/>
    </source>
</evidence>
<evidence type="ECO:0000313" key="2">
    <source>
        <dbReference type="EMBL" id="CDJ57631.1"/>
    </source>
</evidence>
<feature type="compositionally biased region" description="Basic and acidic residues" evidence="1">
    <location>
        <begin position="116"/>
        <end position="152"/>
    </location>
</feature>
<dbReference type="Proteomes" id="UP000030763">
    <property type="component" value="Unassembled WGS sequence"/>
</dbReference>
<reference evidence="2" key="1">
    <citation type="submission" date="2013-10" db="EMBL/GenBank/DDBJ databases">
        <title>Genomic analysis of the causative agents of coccidiosis in chickens.</title>
        <authorList>
            <person name="Reid A.J."/>
            <person name="Blake D."/>
            <person name="Billington K."/>
            <person name="Browne H."/>
            <person name="Dunn M."/>
            <person name="Hung S."/>
            <person name="Kawahara F."/>
            <person name="Miranda-Saavedra D."/>
            <person name="Mourier T."/>
            <person name="Nagra H."/>
            <person name="Otto T.D."/>
            <person name="Rawlings N."/>
            <person name="Sanchez A."/>
            <person name="Sanders M."/>
            <person name="Subramaniam C."/>
            <person name="Tay Y."/>
            <person name="Dear P."/>
            <person name="Doerig C."/>
            <person name="Gruber A."/>
            <person name="Parkinson J."/>
            <person name="Shirley M."/>
            <person name="Wan K.L."/>
            <person name="Berriman M."/>
            <person name="Tomley F."/>
            <person name="Pain A."/>
        </authorList>
    </citation>
    <scope>NUCLEOTIDE SEQUENCE [LARGE SCALE GENOMIC DNA]</scope>
    <source>
        <strain evidence="2">Weybridge</strain>
    </source>
</reference>
<dbReference type="OrthoDB" id="348787at2759"/>
<protein>
    <submittedName>
        <fullName evidence="2">Uncharacterized protein</fullName>
    </submittedName>
</protein>
<dbReference type="VEuPathDB" id="ToxoDB:EMWEY_00041250"/>
<dbReference type="OMA" id="DKEKKWW"/>